<evidence type="ECO:0000259" key="3">
    <source>
        <dbReference type="SMART" id="SM00062"/>
    </source>
</evidence>
<dbReference type="PANTHER" id="PTHR35936:SF25">
    <property type="entry name" value="ABC TRANSPORTER SUBSTRATE-BINDING PROTEIN"/>
    <property type="match status" value="1"/>
</dbReference>
<evidence type="ECO:0000313" key="4">
    <source>
        <dbReference type="EMBL" id="PXX39797.1"/>
    </source>
</evidence>
<sequence length="265" mass="30511">MSVKQRCLLALLLGILLPVSAHAETYRCVSLDYPPLIYKDSDHQVKGFAVELVSAVFKNLGHNLQVEIYPWARSLEMVRSGTRDCVFTIFHSHEREQFLDFSGESIIPQMVYFYTKKDTGVVFKGDFSSLEGMRIGTVRKISYGARFEEARPRLQIDEAYELEQSMKKLLIGRIDVFPSNYYSAAYLLKLPRNKEMAEKIVQIPVAIDVVPSYLGFSKVKKLDALRGGFDREFRNFVSSGQYRDLLVKYELESSPELVRFLQQKH</sequence>
<reference evidence="4 5" key="1">
    <citation type="submission" date="2018-05" db="EMBL/GenBank/DDBJ databases">
        <title>Genomic Encyclopedia of Type Strains, Phase IV (KMG-IV): sequencing the most valuable type-strain genomes for metagenomic binning, comparative biology and taxonomic classification.</title>
        <authorList>
            <person name="Goeker M."/>
        </authorList>
    </citation>
    <scope>NUCLEOTIDE SEQUENCE [LARGE SCALE GENOMIC DNA]</scope>
    <source>
        <strain evidence="4 5">DSM 19792</strain>
    </source>
</reference>
<name>A0A318J0K5_9BURK</name>
<organism evidence="4 5">
    <name type="scientific">Undibacterium pigrum</name>
    <dbReference type="NCBI Taxonomy" id="401470"/>
    <lineage>
        <taxon>Bacteria</taxon>
        <taxon>Pseudomonadati</taxon>
        <taxon>Pseudomonadota</taxon>
        <taxon>Betaproteobacteria</taxon>
        <taxon>Burkholderiales</taxon>
        <taxon>Oxalobacteraceae</taxon>
        <taxon>Undibacterium</taxon>
    </lineage>
</organism>
<keyword evidence="1 2" id="KW-0732">Signal</keyword>
<gene>
    <name evidence="4" type="ORF">DFR42_110163</name>
</gene>
<comment type="caution">
    <text evidence="4">The sequence shown here is derived from an EMBL/GenBank/DDBJ whole genome shotgun (WGS) entry which is preliminary data.</text>
</comment>
<feature type="signal peptide" evidence="2">
    <location>
        <begin position="1"/>
        <end position="23"/>
    </location>
</feature>
<evidence type="ECO:0000256" key="1">
    <source>
        <dbReference type="ARBA" id="ARBA00022729"/>
    </source>
</evidence>
<accession>A0A318J0K5</accession>
<proteinExistence type="predicted"/>
<protein>
    <submittedName>
        <fullName evidence="4">Amino acid ABC transporter substrate-binding protein (PAAT family)</fullName>
    </submittedName>
</protein>
<feature type="chain" id="PRO_5016334119" evidence="2">
    <location>
        <begin position="24"/>
        <end position="265"/>
    </location>
</feature>
<dbReference type="EMBL" id="QJKB01000010">
    <property type="protein sequence ID" value="PXX39797.1"/>
    <property type="molecule type" value="Genomic_DNA"/>
</dbReference>
<dbReference type="Pfam" id="PF00497">
    <property type="entry name" value="SBP_bac_3"/>
    <property type="match status" value="1"/>
</dbReference>
<feature type="domain" description="Solute-binding protein family 3/N-terminal" evidence="3">
    <location>
        <begin position="25"/>
        <end position="253"/>
    </location>
</feature>
<dbReference type="OrthoDB" id="8907081at2"/>
<dbReference type="AlphaFoldDB" id="A0A318J0K5"/>
<dbReference type="Gene3D" id="3.40.190.10">
    <property type="entry name" value="Periplasmic binding protein-like II"/>
    <property type="match status" value="2"/>
</dbReference>
<dbReference type="InterPro" id="IPR001638">
    <property type="entry name" value="Solute-binding_3/MltF_N"/>
</dbReference>
<dbReference type="Proteomes" id="UP000247792">
    <property type="component" value="Unassembled WGS sequence"/>
</dbReference>
<evidence type="ECO:0000313" key="5">
    <source>
        <dbReference type="Proteomes" id="UP000247792"/>
    </source>
</evidence>
<evidence type="ECO:0000256" key="2">
    <source>
        <dbReference type="SAM" id="SignalP"/>
    </source>
</evidence>
<dbReference type="SMART" id="SM00062">
    <property type="entry name" value="PBPb"/>
    <property type="match status" value="1"/>
</dbReference>
<keyword evidence="5" id="KW-1185">Reference proteome</keyword>
<dbReference type="PANTHER" id="PTHR35936">
    <property type="entry name" value="MEMBRANE-BOUND LYTIC MUREIN TRANSGLYCOSYLASE F"/>
    <property type="match status" value="1"/>
</dbReference>
<dbReference type="SUPFAM" id="SSF53850">
    <property type="entry name" value="Periplasmic binding protein-like II"/>
    <property type="match status" value="1"/>
</dbReference>